<reference evidence="9 10" key="1">
    <citation type="journal article" date="2021" name="Elife">
        <title>Chloroplast acquisition without the gene transfer in kleptoplastic sea slugs, Plakobranchus ocellatus.</title>
        <authorList>
            <person name="Maeda T."/>
            <person name="Takahashi S."/>
            <person name="Yoshida T."/>
            <person name="Shimamura S."/>
            <person name="Takaki Y."/>
            <person name="Nagai Y."/>
            <person name="Toyoda A."/>
            <person name="Suzuki Y."/>
            <person name="Arimoto A."/>
            <person name="Ishii H."/>
            <person name="Satoh N."/>
            <person name="Nishiyama T."/>
            <person name="Hasebe M."/>
            <person name="Maruyama T."/>
            <person name="Minagawa J."/>
            <person name="Obokata J."/>
            <person name="Shigenobu S."/>
        </authorList>
    </citation>
    <scope>NUCLEOTIDE SEQUENCE [LARGE SCALE GENOMIC DNA]</scope>
</reference>
<keyword evidence="5 7" id="KW-0508">mRNA splicing</keyword>
<dbReference type="EMBL" id="BMAT01009994">
    <property type="protein sequence ID" value="GFS18032.1"/>
    <property type="molecule type" value="Genomic_DNA"/>
</dbReference>
<dbReference type="Proteomes" id="UP000762676">
    <property type="component" value="Unassembled WGS sequence"/>
</dbReference>
<organism evidence="9 10">
    <name type="scientific">Elysia marginata</name>
    <dbReference type="NCBI Taxonomy" id="1093978"/>
    <lineage>
        <taxon>Eukaryota</taxon>
        <taxon>Metazoa</taxon>
        <taxon>Spiralia</taxon>
        <taxon>Lophotrochozoa</taxon>
        <taxon>Mollusca</taxon>
        <taxon>Gastropoda</taxon>
        <taxon>Heterobranchia</taxon>
        <taxon>Euthyneura</taxon>
        <taxon>Panpulmonata</taxon>
        <taxon>Sacoglossa</taxon>
        <taxon>Placobranchoidea</taxon>
        <taxon>Plakobranchidae</taxon>
        <taxon>Elysia</taxon>
    </lineage>
</organism>
<keyword evidence="4 7" id="KW-0747">Spliceosome</keyword>
<evidence type="ECO:0000256" key="1">
    <source>
        <dbReference type="ARBA" id="ARBA00004123"/>
    </source>
</evidence>
<name>A0AAV4J5E3_9GAST</name>
<comment type="subcellular location">
    <subcellularLocation>
        <location evidence="1 7">Nucleus</location>
    </subcellularLocation>
</comment>
<evidence type="ECO:0000256" key="7">
    <source>
        <dbReference type="RuleBase" id="RU367025"/>
    </source>
</evidence>
<feature type="compositionally biased region" description="Basic residues" evidence="8">
    <location>
        <begin position="258"/>
        <end position="270"/>
    </location>
</feature>
<dbReference type="GO" id="GO:0000398">
    <property type="term" value="P:mRNA splicing, via spliceosome"/>
    <property type="evidence" value="ECO:0007669"/>
    <property type="project" value="UniProtKB-UniRule"/>
</dbReference>
<sequence>MAPNNPLVPWGNDKTMNLNTLILTNIQSSPYFKVQLFELKTFHEVVDEIYYRVEHLEPWEKGSRKTAGQTGMCGGVRGVGAGGIVSSAYCLLFKLFTLKLTKKQLVNLITHRDSPYIRGLGFMYIRYCQPPADLWDWYEPYLDDEEELDVKAGTGHMMTIGEMLRQWLVKLEWYSTLFPRIPVPIQKELEIKFRSRPVTYSNAEQDYEEPEHIPDEEVSFGEAERAAQSQRGRGGGGMSRDNYRNGYNRRSPPPGRSRSPRRSPPRRRTSPRCTPPRGRDDFSRELEQEKERQRRERAKEHKHSKHSKHRSKSRSRSRERDRKTSRDRERRRSRSASRDKRRSDSRDRDQREHSSSHHRDKESRKEEKRSKKHKHKDKERERERDRDRERRH</sequence>
<gene>
    <name evidence="9" type="ORF">ElyMa_004997100</name>
</gene>
<evidence type="ECO:0000256" key="8">
    <source>
        <dbReference type="SAM" id="MobiDB-lite"/>
    </source>
</evidence>
<comment type="function">
    <text evidence="7">Required for pre-mRNA splicing.</text>
</comment>
<feature type="compositionally biased region" description="Basic and acidic residues" evidence="8">
    <location>
        <begin position="378"/>
        <end position="392"/>
    </location>
</feature>
<feature type="compositionally biased region" description="Basic and acidic residues" evidence="8">
    <location>
        <begin position="316"/>
        <end position="369"/>
    </location>
</feature>
<evidence type="ECO:0000313" key="9">
    <source>
        <dbReference type="EMBL" id="GFS18032.1"/>
    </source>
</evidence>
<dbReference type="Pfam" id="PF03371">
    <property type="entry name" value="PRP38"/>
    <property type="match status" value="1"/>
</dbReference>
<protein>
    <recommendedName>
        <fullName evidence="7">Pre-mRNA-splicing factor 38</fullName>
    </recommendedName>
</protein>
<feature type="compositionally biased region" description="Basic residues" evidence="8">
    <location>
        <begin position="300"/>
        <end position="315"/>
    </location>
</feature>
<keyword evidence="10" id="KW-1185">Reference proteome</keyword>
<comment type="similarity">
    <text evidence="2 7">Belongs to the PRP38 family.</text>
</comment>
<dbReference type="PANTHER" id="PTHR23142">
    <property type="entry name" value="PRE-MRNA-SPLICING FACTOR 38A-RELATED"/>
    <property type="match status" value="1"/>
</dbReference>
<evidence type="ECO:0000313" key="10">
    <source>
        <dbReference type="Proteomes" id="UP000762676"/>
    </source>
</evidence>
<feature type="region of interest" description="Disordered" evidence="8">
    <location>
        <begin position="202"/>
        <end position="392"/>
    </location>
</feature>
<dbReference type="AlphaFoldDB" id="A0AAV4J5E3"/>
<dbReference type="GO" id="GO:0005681">
    <property type="term" value="C:spliceosomal complex"/>
    <property type="evidence" value="ECO:0007669"/>
    <property type="project" value="UniProtKB-KW"/>
</dbReference>
<accession>A0AAV4J5E3</accession>
<dbReference type="InterPro" id="IPR005037">
    <property type="entry name" value="PRP38"/>
</dbReference>
<evidence type="ECO:0000256" key="6">
    <source>
        <dbReference type="ARBA" id="ARBA00023242"/>
    </source>
</evidence>
<keyword evidence="6 7" id="KW-0539">Nucleus</keyword>
<feature type="compositionally biased region" description="Basic and acidic residues" evidence="8">
    <location>
        <begin position="277"/>
        <end position="299"/>
    </location>
</feature>
<evidence type="ECO:0000256" key="4">
    <source>
        <dbReference type="ARBA" id="ARBA00022728"/>
    </source>
</evidence>
<evidence type="ECO:0000256" key="3">
    <source>
        <dbReference type="ARBA" id="ARBA00022664"/>
    </source>
</evidence>
<comment type="caution">
    <text evidence="9">The sequence shown here is derived from an EMBL/GenBank/DDBJ whole genome shotgun (WGS) entry which is preliminary data.</text>
</comment>
<evidence type="ECO:0000256" key="5">
    <source>
        <dbReference type="ARBA" id="ARBA00023187"/>
    </source>
</evidence>
<keyword evidence="3 7" id="KW-0507">mRNA processing</keyword>
<proteinExistence type="inferred from homology"/>
<evidence type="ECO:0000256" key="2">
    <source>
        <dbReference type="ARBA" id="ARBA00006164"/>
    </source>
</evidence>